<evidence type="ECO:0000256" key="1">
    <source>
        <dbReference type="SAM" id="Phobius"/>
    </source>
</evidence>
<feature type="transmembrane region" description="Helical" evidence="1">
    <location>
        <begin position="112"/>
        <end position="130"/>
    </location>
</feature>
<gene>
    <name evidence="2" type="ORF">H9625_11210</name>
</gene>
<feature type="transmembrane region" description="Helical" evidence="1">
    <location>
        <begin position="65"/>
        <end position="85"/>
    </location>
</feature>
<keyword evidence="1" id="KW-0812">Transmembrane</keyword>
<feature type="transmembrane region" description="Helical" evidence="1">
    <location>
        <begin position="235"/>
        <end position="255"/>
    </location>
</feature>
<protein>
    <recommendedName>
        <fullName evidence="4">ABC transporter permease</fullName>
    </recommendedName>
</protein>
<keyword evidence="1" id="KW-1133">Transmembrane helix</keyword>
<name>A0ABR8YA06_9BACT</name>
<feature type="transmembrane region" description="Helical" evidence="1">
    <location>
        <begin position="163"/>
        <end position="184"/>
    </location>
</feature>
<dbReference type="Proteomes" id="UP000620874">
    <property type="component" value="Unassembled WGS sequence"/>
</dbReference>
<feature type="transmembrane region" description="Helical" evidence="1">
    <location>
        <begin position="196"/>
        <end position="215"/>
    </location>
</feature>
<evidence type="ECO:0000313" key="2">
    <source>
        <dbReference type="EMBL" id="MBD8040992.1"/>
    </source>
</evidence>
<dbReference type="EMBL" id="JACSPP010000035">
    <property type="protein sequence ID" value="MBD8040992.1"/>
    <property type="molecule type" value="Genomic_DNA"/>
</dbReference>
<keyword evidence="1" id="KW-0472">Membrane</keyword>
<dbReference type="RefSeq" id="WP_143270441.1">
    <property type="nucleotide sequence ID" value="NZ_JACSPP010000035.1"/>
</dbReference>
<comment type="caution">
    <text evidence="2">The sequence shown here is derived from an EMBL/GenBank/DDBJ whole genome shotgun (WGS) entry which is preliminary data.</text>
</comment>
<reference evidence="2 3" key="1">
    <citation type="submission" date="2020-08" db="EMBL/GenBank/DDBJ databases">
        <title>A Genomic Blueprint of the Chicken Gut Microbiome.</title>
        <authorList>
            <person name="Gilroy R."/>
            <person name="Ravi A."/>
            <person name="Getino M."/>
            <person name="Pursley I."/>
            <person name="Horton D.L."/>
            <person name="Alikhan N.-F."/>
            <person name="Baker D."/>
            <person name="Gharbi K."/>
            <person name="Hall N."/>
            <person name="Watson M."/>
            <person name="Adriaenssens E.M."/>
            <person name="Foster-Nyarko E."/>
            <person name="Jarju S."/>
            <person name="Secka A."/>
            <person name="Antonio M."/>
            <person name="Oren A."/>
            <person name="Chaudhuri R."/>
            <person name="La Ragione R.M."/>
            <person name="Hildebrand F."/>
            <person name="Pallen M.J."/>
        </authorList>
    </citation>
    <scope>NUCLEOTIDE SEQUENCE [LARGE SCALE GENOMIC DNA]</scope>
    <source>
        <strain evidence="2 3">Sa1CVN1</strain>
    </source>
</reference>
<keyword evidence="3" id="KW-1185">Reference proteome</keyword>
<sequence length="264" mass="30568">MRTNQFFDVRRFGMMCRRELLEPWKTHLLRFVACYAVLAVILVGYGMETYNHLSPGTPLEYSHALMQFFMVIFYAMGMLFASSFMERMKTKTGRIAFLITPASAFEKYLSRWLLVTVVFIVAFAIAFGLADLTKVLVCRMLYSNVAEQITFVPWSEVFTHPYAGWRLGVVASSFCFLQSLFVLGSVIWPKNAWIKTCAALIVILLLHVQAVMVVYQVRGSFHRGFYLTDEDMNRLVIGVGIVWAVFNWTLAYFRFKESEIINRW</sequence>
<accession>A0ABR8YA06</accession>
<proteinExistence type="predicted"/>
<evidence type="ECO:0008006" key="4">
    <source>
        <dbReference type="Google" id="ProtNLM"/>
    </source>
</evidence>
<organism evidence="2 3">
    <name type="scientific">Phocaeicola intestinalis</name>
    <dbReference type="NCBI Taxonomy" id="2762212"/>
    <lineage>
        <taxon>Bacteria</taxon>
        <taxon>Pseudomonadati</taxon>
        <taxon>Bacteroidota</taxon>
        <taxon>Bacteroidia</taxon>
        <taxon>Bacteroidales</taxon>
        <taxon>Bacteroidaceae</taxon>
        <taxon>Phocaeicola</taxon>
    </lineage>
</organism>
<evidence type="ECO:0000313" key="3">
    <source>
        <dbReference type="Proteomes" id="UP000620874"/>
    </source>
</evidence>
<feature type="transmembrane region" description="Helical" evidence="1">
    <location>
        <begin position="27"/>
        <end position="45"/>
    </location>
</feature>